<evidence type="ECO:0008006" key="4">
    <source>
        <dbReference type="Google" id="ProtNLM"/>
    </source>
</evidence>
<sequence length="144" mass="17332">MSIELQWTIAGVLIPIIFYLVDKYLNASTRAAKKYLIYKWLENKKINKKLQNTIYEFAMKYDGWNYKSFTDSNLTYKDFYNNLKEKYDLEYSDVAYSVLKKMKLTKYQIDEFIAKLKIQEDNLNLLQNSIDVIIKKYEQENTLK</sequence>
<dbReference type="EMBL" id="JBELPZ010000002">
    <property type="protein sequence ID" value="MFL9843283.1"/>
    <property type="molecule type" value="Genomic_DNA"/>
</dbReference>
<dbReference type="Proteomes" id="UP001629156">
    <property type="component" value="Unassembled WGS sequence"/>
</dbReference>
<reference evidence="2 3" key="1">
    <citation type="submission" date="2024-06" db="EMBL/GenBank/DDBJ databases">
        <authorList>
            <person name="Kaempfer P."/>
            <person name="Viver T."/>
        </authorList>
    </citation>
    <scope>NUCLEOTIDE SEQUENCE [LARGE SCALE GENOMIC DNA]</scope>
    <source>
        <strain evidence="2 3">ST-119</strain>
    </source>
</reference>
<accession>A0ABW8YSM5</accession>
<keyword evidence="1" id="KW-1133">Transmembrane helix</keyword>
<organism evidence="2 3">
    <name type="scientific">Flavobacterium rhizosphaerae</name>
    <dbReference type="NCBI Taxonomy" id="3163298"/>
    <lineage>
        <taxon>Bacteria</taxon>
        <taxon>Pseudomonadati</taxon>
        <taxon>Bacteroidota</taxon>
        <taxon>Flavobacteriia</taxon>
        <taxon>Flavobacteriales</taxon>
        <taxon>Flavobacteriaceae</taxon>
        <taxon>Flavobacterium</taxon>
    </lineage>
</organism>
<protein>
    <recommendedName>
        <fullName evidence="4">Bacteriophage holin of superfamily 6 (Holin_LLH)</fullName>
    </recommendedName>
</protein>
<dbReference type="RefSeq" id="WP_408083528.1">
    <property type="nucleotide sequence ID" value="NZ_JBELPZ010000002.1"/>
</dbReference>
<keyword evidence="1" id="KW-0472">Membrane</keyword>
<name>A0ABW8YSM5_9FLAO</name>
<gene>
    <name evidence="2" type="ORF">ABS766_02515</name>
</gene>
<feature type="transmembrane region" description="Helical" evidence="1">
    <location>
        <begin position="6"/>
        <end position="25"/>
    </location>
</feature>
<proteinExistence type="predicted"/>
<evidence type="ECO:0000313" key="3">
    <source>
        <dbReference type="Proteomes" id="UP001629156"/>
    </source>
</evidence>
<evidence type="ECO:0000256" key="1">
    <source>
        <dbReference type="SAM" id="Phobius"/>
    </source>
</evidence>
<keyword evidence="3" id="KW-1185">Reference proteome</keyword>
<comment type="caution">
    <text evidence="2">The sequence shown here is derived from an EMBL/GenBank/DDBJ whole genome shotgun (WGS) entry which is preliminary data.</text>
</comment>
<evidence type="ECO:0000313" key="2">
    <source>
        <dbReference type="EMBL" id="MFL9843283.1"/>
    </source>
</evidence>
<keyword evidence="1" id="KW-0812">Transmembrane</keyword>